<keyword evidence="3" id="KW-1185">Reference proteome</keyword>
<protein>
    <submittedName>
        <fullName evidence="2">Uncharacterized protein</fullName>
    </submittedName>
</protein>
<dbReference type="KEGG" id="bapi:BBC0122_002070"/>
<keyword evidence="1" id="KW-1133">Transmembrane helix</keyword>
<gene>
    <name evidence="2" type="ORF">BBC0122_002070</name>
</gene>
<evidence type="ECO:0000313" key="2">
    <source>
        <dbReference type="EMBL" id="AQT46347.1"/>
    </source>
</evidence>
<evidence type="ECO:0000313" key="3">
    <source>
        <dbReference type="Proteomes" id="UP000189632"/>
    </source>
</evidence>
<dbReference type="RefSeq" id="WP_257788080.1">
    <property type="nucleotide sequence ID" value="NZ_CP015625.1"/>
</dbReference>
<dbReference type="Proteomes" id="UP000189632">
    <property type="component" value="Chromosome"/>
</dbReference>
<keyword evidence="1" id="KW-0472">Membrane</keyword>
<organism evidence="2 3">
    <name type="scientific">Bartonella choladocola</name>
    <dbReference type="NCBI Taxonomy" id="2750995"/>
    <lineage>
        <taxon>Bacteria</taxon>
        <taxon>Pseudomonadati</taxon>
        <taxon>Pseudomonadota</taxon>
        <taxon>Alphaproteobacteria</taxon>
        <taxon>Hyphomicrobiales</taxon>
        <taxon>Bartonellaceae</taxon>
        <taxon>Bartonella</taxon>
    </lineage>
</organism>
<proteinExistence type="predicted"/>
<dbReference type="AlphaFoldDB" id="A0A1U9MEI3"/>
<evidence type="ECO:0000256" key="1">
    <source>
        <dbReference type="SAM" id="Phobius"/>
    </source>
</evidence>
<keyword evidence="1" id="KW-0812">Transmembrane</keyword>
<reference evidence="2 3" key="1">
    <citation type="submission" date="2016-11" db="EMBL/GenBank/DDBJ databases">
        <title>Comparative genomics of Bartonella apis.</title>
        <authorList>
            <person name="Engel P."/>
        </authorList>
    </citation>
    <scope>NUCLEOTIDE SEQUENCE [LARGE SCALE GENOMIC DNA]</scope>
    <source>
        <strain evidence="2 3">BBC0122</strain>
    </source>
</reference>
<dbReference type="EMBL" id="CP015625">
    <property type="protein sequence ID" value="AQT46347.1"/>
    <property type="molecule type" value="Genomic_DNA"/>
</dbReference>
<accession>A0A1U9MEI3</accession>
<name>A0A1U9MEI3_9HYPH</name>
<feature type="transmembrane region" description="Helical" evidence="1">
    <location>
        <begin position="17"/>
        <end position="37"/>
    </location>
</feature>
<sequence>MGGAKLGDRLLPIKPDWAFVIGRFVIDHFVIGSFVGLETKADK</sequence>